<keyword evidence="1" id="KW-1133">Transmembrane helix</keyword>
<evidence type="ECO:0000313" key="4">
    <source>
        <dbReference type="Proteomes" id="UP000241405"/>
    </source>
</evidence>
<keyword evidence="1" id="KW-0812">Transmembrane</keyword>
<evidence type="ECO:0000313" key="3">
    <source>
        <dbReference type="EMBL" id="PSU53456.1"/>
    </source>
</evidence>
<reference evidence="4 5" key="1">
    <citation type="submission" date="2018-03" db="EMBL/GenBank/DDBJ databases">
        <title>Whole genome sequencing of Histamine producing bacteria.</title>
        <authorList>
            <person name="Butler K."/>
        </authorList>
    </citation>
    <scope>NUCLEOTIDE SEQUENCE [LARGE SCALE GENOMIC DNA]</scope>
    <source>
        <strain evidence="3 5">FS-6.1</strain>
        <strain evidence="2 4">FS-6.2</strain>
    </source>
</reference>
<evidence type="ECO:0000313" key="2">
    <source>
        <dbReference type="EMBL" id="PSU26885.1"/>
    </source>
</evidence>
<name>A0A2T3JVX3_PHOPO</name>
<dbReference type="RefSeq" id="WP_107188871.1">
    <property type="nucleotide sequence ID" value="NZ_PYMN01000001.1"/>
</dbReference>
<evidence type="ECO:0000256" key="1">
    <source>
        <dbReference type="SAM" id="Phobius"/>
    </source>
</evidence>
<proteinExistence type="predicted"/>
<dbReference type="AlphaFoldDB" id="A0A2T3JVX3"/>
<dbReference type="EMBL" id="PYMP01000002">
    <property type="protein sequence ID" value="PSU53456.1"/>
    <property type="molecule type" value="Genomic_DNA"/>
</dbReference>
<dbReference type="InterPro" id="IPR012334">
    <property type="entry name" value="Pectin_lyas_fold"/>
</dbReference>
<keyword evidence="4" id="KW-1185">Reference proteome</keyword>
<evidence type="ECO:0008006" key="6">
    <source>
        <dbReference type="Google" id="ProtNLM"/>
    </source>
</evidence>
<dbReference type="SUPFAM" id="SSF51126">
    <property type="entry name" value="Pectin lyase-like"/>
    <property type="match status" value="1"/>
</dbReference>
<gene>
    <name evidence="3" type="ORF">C9J18_03305</name>
    <name evidence="2" type="ORF">CTM96_04785</name>
</gene>
<dbReference type="Pfam" id="PF08757">
    <property type="entry name" value="CotH"/>
    <property type="match status" value="1"/>
</dbReference>
<dbReference type="Proteomes" id="UP000241618">
    <property type="component" value="Unassembled WGS sequence"/>
</dbReference>
<evidence type="ECO:0000313" key="5">
    <source>
        <dbReference type="Proteomes" id="UP000241618"/>
    </source>
</evidence>
<keyword evidence="1" id="KW-0472">Membrane</keyword>
<dbReference type="Proteomes" id="UP000241405">
    <property type="component" value="Unassembled WGS sequence"/>
</dbReference>
<feature type="transmembrane region" description="Helical" evidence="1">
    <location>
        <begin position="16"/>
        <end position="36"/>
    </location>
</feature>
<accession>A0A2T3JVX3</accession>
<dbReference type="EMBL" id="PYMO01000002">
    <property type="protein sequence ID" value="PSU26885.1"/>
    <property type="molecule type" value="Genomic_DNA"/>
</dbReference>
<protein>
    <recommendedName>
        <fullName evidence="6">Spore coat protein CotH</fullName>
    </recommendedName>
</protein>
<organism evidence="3 5">
    <name type="scientific">Photobacterium phosphoreum</name>
    <dbReference type="NCBI Taxonomy" id="659"/>
    <lineage>
        <taxon>Bacteria</taxon>
        <taxon>Pseudomonadati</taxon>
        <taxon>Pseudomonadota</taxon>
        <taxon>Gammaproteobacteria</taxon>
        <taxon>Vibrionales</taxon>
        <taxon>Vibrionaceae</taxon>
        <taxon>Photobacterium</taxon>
    </lineage>
</organism>
<sequence length="871" mass="97732">MRLTPNKRGLTSTERIIITVVSIMILLLALPSVNYFKTQLIHSGYVALSTSPSTKIHQLATDILHAPIRWLYANHQLPVIVVDIDYPEWEKLADNREQAIEQGSIPAIRSQVPAKIAFNNQHFNADVRLQGDLTDHVSGHQRWSLKVNLKKQHAILNSQRFALISPHVRTHQGPVLFAQTLRLAKFNIISPQYTPVKVIVNGDDWGVMYHEQGFGQDLLATHNRTEGMILRLDLQSQQIENDHVSRELTPRVIQQKRISRKLELNYQRQLALTLLSDFINGHRSASDVFDSQLLGQYLATVDTWGAWHALTWNNWRWYYNPHTAKLEPIQSDVAVSPSRHQLLIRSPSEQLLISKTMRADPEVEHHYQAALTTLAGLIKSGELQQHLNAIQHSQRAMLDGSAPLTPWFDTSLLTTQITCLQQQYRNRECDSITPLAAEYHLNMTAMRATPLWELASFYNHQQQLTITNPTQAPLYVQRLTGFNSANQPIAIEEANSQLPLELQPEQTLTLSLPHTIDTVEVSTATPTTTLAKVRLTAYQFQTPFLPRPLEQPNLSDYPFIEVGDDNWKIPAGRWHINHRLRTPANWQLIIDAGTQLVFEPQSGIMVFGRLTINGTAPAPVELIAKHQHQPWAGLVVFSTATTTPSVLNHVNIADVGSPKQGLWRPRGAISFINAKVEINHTEIHHNHTEDALNIVNGEINITHLTLSHILSDGFDCDFCRGSISNSHFEHIGTRSGGDGIDVSGSLLTLANLHFSHIRDKAISVGEQSQITATDIDFSDVSIGLVAKDGSQINATNVSGRNVHYYGLMSYRKKNLFSGATVTVDNWQCIDCQHKIMAATGNRLVIDGQAVTPQKLNVSQLYNTIMKPDKPQ</sequence>
<dbReference type="Gene3D" id="2.160.20.10">
    <property type="entry name" value="Single-stranded right-handed beta-helix, Pectin lyase-like"/>
    <property type="match status" value="1"/>
</dbReference>
<comment type="caution">
    <text evidence="3">The sequence shown here is derived from an EMBL/GenBank/DDBJ whole genome shotgun (WGS) entry which is preliminary data.</text>
</comment>
<dbReference type="InterPro" id="IPR014867">
    <property type="entry name" value="Spore_coat_CotH_CotH2/3/7"/>
</dbReference>
<dbReference type="InterPro" id="IPR011050">
    <property type="entry name" value="Pectin_lyase_fold/virulence"/>
</dbReference>